<evidence type="ECO:0000313" key="9">
    <source>
        <dbReference type="EMBL" id="KAF2858551.1"/>
    </source>
</evidence>
<comment type="cofactor">
    <cofactor evidence="6">
        <name>a divalent metal cation</name>
        <dbReference type="ChEBI" id="CHEBI:60240"/>
    </cofactor>
    <text evidence="6">Binds 2 divalent metal cations per subunit. Site 1 may preferentially bind zinc ions, while site 2 has a preference for magnesium and/or manganese ions.</text>
</comment>
<dbReference type="InterPro" id="IPR002073">
    <property type="entry name" value="PDEase_catalytic_dom"/>
</dbReference>
<dbReference type="InterPro" id="IPR036971">
    <property type="entry name" value="PDEase_catalytic_dom_sf"/>
</dbReference>
<dbReference type="PROSITE" id="PS00126">
    <property type="entry name" value="PDEASE_I_1"/>
    <property type="match status" value="1"/>
</dbReference>
<keyword evidence="2 6" id="KW-0378">Hydrolase</keyword>
<dbReference type="PRINTS" id="PR00387">
    <property type="entry name" value="PDIESTERASE1"/>
</dbReference>
<organism evidence="9 10">
    <name type="scientific">Piedraia hortae CBS 480.64</name>
    <dbReference type="NCBI Taxonomy" id="1314780"/>
    <lineage>
        <taxon>Eukaryota</taxon>
        <taxon>Fungi</taxon>
        <taxon>Dikarya</taxon>
        <taxon>Ascomycota</taxon>
        <taxon>Pezizomycotina</taxon>
        <taxon>Dothideomycetes</taxon>
        <taxon>Dothideomycetidae</taxon>
        <taxon>Capnodiales</taxon>
        <taxon>Piedraiaceae</taxon>
        <taxon>Piedraia</taxon>
    </lineage>
</organism>
<feature type="binding site" evidence="4">
    <location>
        <position position="436"/>
    </location>
    <ligand>
        <name>AMP</name>
        <dbReference type="ChEBI" id="CHEBI:456215"/>
    </ligand>
</feature>
<evidence type="ECO:0000256" key="7">
    <source>
        <dbReference type="SAM" id="MobiDB-lite"/>
    </source>
</evidence>
<feature type="binding site" evidence="5">
    <location>
        <position position="274"/>
    </location>
    <ligand>
        <name>Zn(2+)</name>
        <dbReference type="ChEBI" id="CHEBI:29105"/>
        <label>1</label>
    </ligand>
</feature>
<proteinExistence type="inferred from homology"/>
<dbReference type="SUPFAM" id="SSF109604">
    <property type="entry name" value="HD-domain/PDEase-like"/>
    <property type="match status" value="1"/>
</dbReference>
<name>A0A6A7BTG7_9PEZI</name>
<dbReference type="EC" id="3.1.4.-" evidence="6"/>
<feature type="region of interest" description="Disordered" evidence="7">
    <location>
        <begin position="615"/>
        <end position="728"/>
    </location>
</feature>
<dbReference type="GO" id="GO:0007165">
    <property type="term" value="P:signal transduction"/>
    <property type="evidence" value="ECO:0007669"/>
    <property type="project" value="InterPro"/>
</dbReference>
<feature type="region of interest" description="Disordered" evidence="7">
    <location>
        <begin position="748"/>
        <end position="778"/>
    </location>
</feature>
<dbReference type="GO" id="GO:0004114">
    <property type="term" value="F:3',5'-cyclic-nucleotide phosphodiesterase activity"/>
    <property type="evidence" value="ECO:0007669"/>
    <property type="project" value="InterPro"/>
</dbReference>
<dbReference type="CDD" id="cd00077">
    <property type="entry name" value="HDc"/>
    <property type="match status" value="1"/>
</dbReference>
<dbReference type="SMART" id="SM00471">
    <property type="entry name" value="HDc"/>
    <property type="match status" value="1"/>
</dbReference>
<feature type="compositionally biased region" description="Low complexity" evidence="7">
    <location>
        <begin position="691"/>
        <end position="721"/>
    </location>
</feature>
<dbReference type="Gene3D" id="1.10.1300.10">
    <property type="entry name" value="3'5'-cyclic nucleotide phosphodiesterase, catalytic domain"/>
    <property type="match status" value="1"/>
</dbReference>
<feature type="active site" description="Proton donor" evidence="3">
    <location>
        <position position="270"/>
    </location>
</feature>
<evidence type="ECO:0000313" key="10">
    <source>
        <dbReference type="Proteomes" id="UP000799421"/>
    </source>
</evidence>
<reference evidence="9" key="1">
    <citation type="journal article" date="2020" name="Stud. Mycol.">
        <title>101 Dothideomycetes genomes: a test case for predicting lifestyles and emergence of pathogens.</title>
        <authorList>
            <person name="Haridas S."/>
            <person name="Albert R."/>
            <person name="Binder M."/>
            <person name="Bloem J."/>
            <person name="Labutti K."/>
            <person name="Salamov A."/>
            <person name="Andreopoulos B."/>
            <person name="Baker S."/>
            <person name="Barry K."/>
            <person name="Bills G."/>
            <person name="Bluhm B."/>
            <person name="Cannon C."/>
            <person name="Castanera R."/>
            <person name="Culley D."/>
            <person name="Daum C."/>
            <person name="Ezra D."/>
            <person name="Gonzalez J."/>
            <person name="Henrissat B."/>
            <person name="Kuo A."/>
            <person name="Liang C."/>
            <person name="Lipzen A."/>
            <person name="Lutzoni F."/>
            <person name="Magnuson J."/>
            <person name="Mondo S."/>
            <person name="Nolan M."/>
            <person name="Ohm R."/>
            <person name="Pangilinan J."/>
            <person name="Park H.-J."/>
            <person name="Ramirez L."/>
            <person name="Alfaro M."/>
            <person name="Sun H."/>
            <person name="Tritt A."/>
            <person name="Yoshinaga Y."/>
            <person name="Zwiers L.-H."/>
            <person name="Turgeon B."/>
            <person name="Goodwin S."/>
            <person name="Spatafora J."/>
            <person name="Crous P."/>
            <person name="Grigoriev I."/>
        </authorList>
    </citation>
    <scope>NUCLEOTIDE SEQUENCE</scope>
    <source>
        <strain evidence="9">CBS 480.64</strain>
    </source>
</reference>
<evidence type="ECO:0000259" key="8">
    <source>
        <dbReference type="PROSITE" id="PS51845"/>
    </source>
</evidence>
<feature type="compositionally biased region" description="Polar residues" evidence="7">
    <location>
        <begin position="663"/>
        <end position="673"/>
    </location>
</feature>
<sequence length="800" mass="88220">METAQCGLVYLTPAASPSAQLYTPDTPVGHDNVGRNLQILLDRAQGGFHQVFVCSSTHVCLQRLDADANYRPTVALCELDVADDDALLMLRGLTDGVRQARWKQRVMPFALLQDATKSSEQAHANVTATCLEAGAVDVLRSPLGVADVKRLVGHAREARRPCTRLVGANMAEDLVNNIPDAKASMPAAAQRPDLMVPEGRKRAVESAVGLLQFPACDFDMDELTYAALYMLEHVLRVPSLEPYALPRDQLMGFLLDTRRQYRNDGDVPYHNWRHAVDVTQTIYRFLAHVQLCPPLNDTPPPQLNGIERLMTPIDALTLLVAAIGHDVGHPGVNNAFLVACEHPLALLYNDKSVLENYHCAAFSLLLRKHWPSLSSIPSFRSSMISTILATDMQRHFEYMNELTRLTERLNETESLSPNEEEHARTIMMALLIKAADISNVARPFDISSRWARILLSEFARQGELEVEMGIPTCLFGGPPKPNDDLAAAQSQKGFMSLFGLPLFRGIKDLMPSFSCLVGELENNRIQWDLKISEEQGKMNLGENLPMLASVDEMRPISEPVGMSSRMRARTDLNLNLSSPPPVTVLASPTGCPSRRSSKDVALDQLQQLSMIAQHGLSPTGRRGSADAGWPLNPGFTGARRRSKDESFTTIVLAGPQSPRPSSPARTLRSSDSAKQSRHTRKQSSRSPLAPTHSYTTSSGTAATTHRSSISTRPSSISETTEMVALSPCDDDSPAKRFLDNVMLAAPLTPEPPRIAEEEEFHGRSGPGTERRLGQSRSRSRLRNLKFWRWKREEANEGGSP</sequence>
<dbReference type="AlphaFoldDB" id="A0A6A7BTG7"/>
<gene>
    <name evidence="9" type="ORF">K470DRAFT_272387</name>
</gene>
<dbReference type="PROSITE" id="PS51845">
    <property type="entry name" value="PDEASE_I_2"/>
    <property type="match status" value="1"/>
</dbReference>
<evidence type="ECO:0000256" key="1">
    <source>
        <dbReference type="ARBA" id="ARBA00022723"/>
    </source>
</evidence>
<feature type="binding site" evidence="4">
    <location>
        <position position="491"/>
    </location>
    <ligand>
        <name>AMP</name>
        <dbReference type="ChEBI" id="CHEBI:456215"/>
    </ligand>
</feature>
<feature type="binding site" evidence="5">
    <location>
        <position position="436"/>
    </location>
    <ligand>
        <name>Zn(2+)</name>
        <dbReference type="ChEBI" id="CHEBI:29105"/>
        <label>1</label>
    </ligand>
</feature>
<dbReference type="Pfam" id="PF00233">
    <property type="entry name" value="PDEase_I"/>
    <property type="match status" value="1"/>
</dbReference>
<evidence type="ECO:0000256" key="4">
    <source>
        <dbReference type="PIRSR" id="PIRSR623088-2"/>
    </source>
</evidence>
<feature type="binding site" evidence="5">
    <location>
        <position position="325"/>
    </location>
    <ligand>
        <name>Zn(2+)</name>
        <dbReference type="ChEBI" id="CHEBI:29105"/>
        <label>1</label>
    </ligand>
</feature>
<feature type="binding site" evidence="4">
    <location>
        <position position="326"/>
    </location>
    <ligand>
        <name>AMP</name>
        <dbReference type="ChEBI" id="CHEBI:456215"/>
    </ligand>
</feature>
<dbReference type="InterPro" id="IPR023174">
    <property type="entry name" value="PDEase_CS"/>
</dbReference>
<feature type="region of interest" description="Disordered" evidence="7">
    <location>
        <begin position="573"/>
        <end position="599"/>
    </location>
</feature>
<keyword evidence="1 5" id="KW-0479">Metal-binding</keyword>
<evidence type="ECO:0000256" key="5">
    <source>
        <dbReference type="PIRSR" id="PIRSR623088-3"/>
    </source>
</evidence>
<evidence type="ECO:0000256" key="6">
    <source>
        <dbReference type="RuleBase" id="RU363067"/>
    </source>
</evidence>
<accession>A0A6A7BTG7</accession>
<keyword evidence="10" id="KW-1185">Reference proteome</keyword>
<dbReference type="InterPro" id="IPR003607">
    <property type="entry name" value="HD/PDEase_dom"/>
</dbReference>
<protein>
    <recommendedName>
        <fullName evidence="6">Phosphodiesterase</fullName>
        <ecNumber evidence="6">3.1.4.-</ecNumber>
    </recommendedName>
</protein>
<comment type="similarity">
    <text evidence="6">Belongs to the cyclic nucleotide phosphodiesterase family.</text>
</comment>
<feature type="binding site" evidence="5">
    <location>
        <position position="326"/>
    </location>
    <ligand>
        <name>Zn(2+)</name>
        <dbReference type="ChEBI" id="CHEBI:29105"/>
        <label>2</label>
    </ligand>
</feature>
<dbReference type="GO" id="GO:0046872">
    <property type="term" value="F:metal ion binding"/>
    <property type="evidence" value="ECO:0007669"/>
    <property type="project" value="UniProtKB-KW"/>
</dbReference>
<evidence type="ECO:0000256" key="3">
    <source>
        <dbReference type="PIRSR" id="PIRSR623088-1"/>
    </source>
</evidence>
<feature type="binding site" evidence="4">
    <location>
        <begin position="270"/>
        <end position="274"/>
    </location>
    <ligand>
        <name>AMP</name>
        <dbReference type="ChEBI" id="CHEBI:456215"/>
    </ligand>
</feature>
<dbReference type="InterPro" id="IPR023088">
    <property type="entry name" value="PDEase"/>
</dbReference>
<feature type="domain" description="PDEase" evidence="8">
    <location>
        <begin position="187"/>
        <end position="534"/>
    </location>
</feature>
<feature type="binding site" evidence="5">
    <location>
        <position position="326"/>
    </location>
    <ligand>
        <name>Zn(2+)</name>
        <dbReference type="ChEBI" id="CHEBI:29105"/>
        <label>1</label>
    </ligand>
</feature>
<dbReference type="EMBL" id="MU006008">
    <property type="protein sequence ID" value="KAF2858551.1"/>
    <property type="molecule type" value="Genomic_DNA"/>
</dbReference>
<dbReference type="OrthoDB" id="546632at2759"/>
<dbReference type="Proteomes" id="UP000799421">
    <property type="component" value="Unassembled WGS sequence"/>
</dbReference>
<evidence type="ECO:0000256" key="2">
    <source>
        <dbReference type="ARBA" id="ARBA00022801"/>
    </source>
</evidence>
<dbReference type="PANTHER" id="PTHR11347">
    <property type="entry name" value="CYCLIC NUCLEOTIDE PHOSPHODIESTERASE"/>
    <property type="match status" value="1"/>
</dbReference>